<comment type="caution">
    <text evidence="3">The sequence shown here is derived from an EMBL/GenBank/DDBJ whole genome shotgun (WGS) entry which is preliminary data.</text>
</comment>
<dbReference type="Pfam" id="PF01546">
    <property type="entry name" value="Peptidase_M20"/>
    <property type="match status" value="1"/>
</dbReference>
<dbReference type="InterPro" id="IPR010158">
    <property type="entry name" value="Amidase_Cbmase"/>
</dbReference>
<keyword evidence="4" id="KW-1185">Reference proteome</keyword>
<keyword evidence="2" id="KW-0378">Hydrolase</keyword>
<evidence type="ECO:0000313" key="3">
    <source>
        <dbReference type="EMBL" id="KAG9187295.1"/>
    </source>
</evidence>
<reference evidence="3" key="1">
    <citation type="submission" date="2021-07" db="EMBL/GenBank/DDBJ databases">
        <title>Genome Resource of American Ginseng Black Spot Pathogen Alternaria panax.</title>
        <authorList>
            <person name="Qiu C."/>
            <person name="Wang W."/>
            <person name="Liu Z."/>
        </authorList>
    </citation>
    <scope>NUCLEOTIDE SEQUENCE</scope>
    <source>
        <strain evidence="3">BNCC115425</strain>
    </source>
</reference>
<evidence type="ECO:0000313" key="4">
    <source>
        <dbReference type="Proteomes" id="UP001199106"/>
    </source>
</evidence>
<dbReference type="EMBL" id="JAANER010000007">
    <property type="protein sequence ID" value="KAG9187295.1"/>
    <property type="molecule type" value="Genomic_DNA"/>
</dbReference>
<dbReference type="InterPro" id="IPR002933">
    <property type="entry name" value="Peptidase_M20"/>
</dbReference>
<organism evidence="3 4">
    <name type="scientific">Alternaria panax</name>
    <dbReference type="NCBI Taxonomy" id="48097"/>
    <lineage>
        <taxon>Eukaryota</taxon>
        <taxon>Fungi</taxon>
        <taxon>Dikarya</taxon>
        <taxon>Ascomycota</taxon>
        <taxon>Pezizomycotina</taxon>
        <taxon>Dothideomycetes</taxon>
        <taxon>Pleosporomycetidae</taxon>
        <taxon>Pleosporales</taxon>
        <taxon>Pleosporineae</taxon>
        <taxon>Pleosporaceae</taxon>
        <taxon>Alternaria</taxon>
        <taxon>Alternaria sect. Panax</taxon>
    </lineage>
</organism>
<dbReference type="PANTHER" id="PTHR32494">
    <property type="entry name" value="ALLANTOATE DEIMINASE-RELATED"/>
    <property type="match status" value="1"/>
</dbReference>
<dbReference type="Gene3D" id="3.40.630.10">
    <property type="entry name" value="Zn peptidases"/>
    <property type="match status" value="1"/>
</dbReference>
<proteinExistence type="inferred from homology"/>
<gene>
    <name evidence="3" type="ORF">G6011_05166</name>
</gene>
<comment type="similarity">
    <text evidence="1">Belongs to the peptidase M20A family.</text>
</comment>
<sequence length="296" mass="32481">MGSHLDSVAIGGRFDGSFFRSMQEQGVKTRAPLVLINWTNEEGARFFLRLETSSVYAGKSTIEAAHASTSNGHSGPTRGGELAKIGYVGNGPNTFEEFPISAYFEIHVEQAGYDLVFPTSERRRRPCEYVPNVSSPRHVVGVAKIMTAVDELAHKHNGRSMITNVLSGPRGACNIRSSTRISFCLMNREAADLEDMGADIEKQIKGVASRQGLELEVKRDVHLLPRDFWPEATDCIRRACGDKGITSHAGMSHGSTMTTTLVPTGMVFVRAKDDISHCAKEWSDKDDSTHLILKNV</sequence>
<evidence type="ECO:0000256" key="1">
    <source>
        <dbReference type="ARBA" id="ARBA00006247"/>
    </source>
</evidence>
<protein>
    <recommendedName>
        <fullName evidence="5">Peptidase M20 dimerisation domain-containing protein</fullName>
    </recommendedName>
</protein>
<name>A0AAD4FD98_9PLEO</name>
<dbReference type="SUPFAM" id="SSF53187">
    <property type="entry name" value="Zn-dependent exopeptidases"/>
    <property type="match status" value="1"/>
</dbReference>
<dbReference type="AlphaFoldDB" id="A0AAD4FD98"/>
<dbReference type="GO" id="GO:0016813">
    <property type="term" value="F:hydrolase activity, acting on carbon-nitrogen (but not peptide) bonds, in linear amidines"/>
    <property type="evidence" value="ECO:0007669"/>
    <property type="project" value="InterPro"/>
</dbReference>
<dbReference type="PANTHER" id="PTHR32494:SF20">
    <property type="entry name" value="PEPTIDASE M20 DIMERISATION DOMAIN-CONTAINING PROTEIN"/>
    <property type="match status" value="1"/>
</dbReference>
<evidence type="ECO:0000256" key="2">
    <source>
        <dbReference type="ARBA" id="ARBA00022801"/>
    </source>
</evidence>
<dbReference type="Proteomes" id="UP001199106">
    <property type="component" value="Unassembled WGS sequence"/>
</dbReference>
<evidence type="ECO:0008006" key="5">
    <source>
        <dbReference type="Google" id="ProtNLM"/>
    </source>
</evidence>
<accession>A0AAD4FD98</accession>